<feature type="domain" description="Peptidase S74" evidence="2">
    <location>
        <begin position="364"/>
        <end position="455"/>
    </location>
</feature>
<reference evidence="3" key="1">
    <citation type="journal article" date="2015" name="Nature">
        <title>Complex archaea that bridge the gap between prokaryotes and eukaryotes.</title>
        <authorList>
            <person name="Spang A."/>
            <person name="Saw J.H."/>
            <person name="Jorgensen S.L."/>
            <person name="Zaremba-Niedzwiedzka K."/>
            <person name="Martijn J."/>
            <person name="Lind A.E."/>
            <person name="van Eijk R."/>
            <person name="Schleper C."/>
            <person name="Guy L."/>
            <person name="Ettema T.J."/>
        </authorList>
    </citation>
    <scope>NUCLEOTIDE SEQUENCE</scope>
</reference>
<dbReference type="Pfam" id="PF13884">
    <property type="entry name" value="Peptidase_S74"/>
    <property type="match status" value="1"/>
</dbReference>
<sequence length="455" mass="48623">MGAIPLGTPDSSEQGSTISIPIPDTLPTDPVVLTEQNLNTDGSPVTIQVYTHPNHTGHVTSTGDGATVLVVTAITGQTELATGLESTDELLVSDAGVIKRMDISVLDAYLTTDVVTIGNTGEIPYSNTGTPGTDFSYSSSFKWTAGVLSTTGLTVAGLAASTINQLVLTTVGTGAFFTDTDLTWNNTTFKITGALKTSGNVFIGDRTAPYDNSFNRTVVISETGSISTASMEIVGNITTNAVVGRISFHNTQSIVADKRIVLISGYRDGNDNAGRLIIHCADDSGTIKQLYSGRVDEHTWWVNGISELELTSTSFHPTTTGGLTLGKSGNVWGAIRADLSSGDTAYHVDFNTSTKQLTYTADTSDVRLKKNLKRIETGVITRLKQINGYTFNFNALGKKITGKDPKFKRVGLIAQEVIKHFPEVVCLIGDTEYLSIRYDDFVGILVEGIKEQAEE</sequence>
<evidence type="ECO:0000256" key="1">
    <source>
        <dbReference type="SAM" id="MobiDB-lite"/>
    </source>
</evidence>
<dbReference type="InterPro" id="IPR030392">
    <property type="entry name" value="S74_ICA"/>
</dbReference>
<protein>
    <recommendedName>
        <fullName evidence="2">Peptidase S74 domain-containing protein</fullName>
    </recommendedName>
</protein>
<dbReference type="EMBL" id="LAZR01024327">
    <property type="protein sequence ID" value="KKL75519.1"/>
    <property type="molecule type" value="Genomic_DNA"/>
</dbReference>
<feature type="region of interest" description="Disordered" evidence="1">
    <location>
        <begin position="1"/>
        <end position="26"/>
    </location>
</feature>
<dbReference type="PROSITE" id="PS51688">
    <property type="entry name" value="ICA"/>
    <property type="match status" value="1"/>
</dbReference>
<feature type="non-terminal residue" evidence="3">
    <location>
        <position position="455"/>
    </location>
</feature>
<accession>A0A0F9EN96</accession>
<organism evidence="3">
    <name type="scientific">marine sediment metagenome</name>
    <dbReference type="NCBI Taxonomy" id="412755"/>
    <lineage>
        <taxon>unclassified sequences</taxon>
        <taxon>metagenomes</taxon>
        <taxon>ecological metagenomes</taxon>
    </lineage>
</organism>
<comment type="caution">
    <text evidence="3">The sequence shown here is derived from an EMBL/GenBank/DDBJ whole genome shotgun (WGS) entry which is preliminary data.</text>
</comment>
<evidence type="ECO:0000259" key="2">
    <source>
        <dbReference type="PROSITE" id="PS51688"/>
    </source>
</evidence>
<proteinExistence type="predicted"/>
<dbReference type="AlphaFoldDB" id="A0A0F9EN96"/>
<feature type="compositionally biased region" description="Polar residues" evidence="1">
    <location>
        <begin position="9"/>
        <end position="19"/>
    </location>
</feature>
<gene>
    <name evidence="3" type="ORF">LCGC14_2054100</name>
</gene>
<name>A0A0F9EN96_9ZZZZ</name>
<evidence type="ECO:0000313" key="3">
    <source>
        <dbReference type="EMBL" id="KKL75519.1"/>
    </source>
</evidence>